<evidence type="ECO:0000313" key="4">
    <source>
        <dbReference type="Proteomes" id="UP000198614"/>
    </source>
</evidence>
<accession>A0A1G7XTX6</accession>
<dbReference type="Gene3D" id="3.40.50.1820">
    <property type="entry name" value="alpha/beta hydrolase"/>
    <property type="match status" value="1"/>
</dbReference>
<dbReference type="AlphaFoldDB" id="A0A1G7XTX6"/>
<dbReference type="EMBL" id="CP108330">
    <property type="protein sequence ID" value="WUR36166.1"/>
    <property type="molecule type" value="Genomic_DNA"/>
</dbReference>
<dbReference type="GO" id="GO:0016787">
    <property type="term" value="F:hydrolase activity"/>
    <property type="evidence" value="ECO:0007669"/>
    <property type="project" value="UniProtKB-KW"/>
</dbReference>
<dbReference type="InterPro" id="IPR050471">
    <property type="entry name" value="AB_hydrolase"/>
</dbReference>
<proteinExistence type="predicted"/>
<dbReference type="PANTHER" id="PTHR43433">
    <property type="entry name" value="HYDROLASE, ALPHA/BETA FOLD FAMILY PROTEIN"/>
    <property type="match status" value="1"/>
</dbReference>
<organism evidence="2 4">
    <name type="scientific">Streptomyces griseoaurantiacus</name>
    <dbReference type="NCBI Taxonomy" id="68213"/>
    <lineage>
        <taxon>Bacteria</taxon>
        <taxon>Bacillati</taxon>
        <taxon>Actinomycetota</taxon>
        <taxon>Actinomycetes</taxon>
        <taxon>Kitasatosporales</taxon>
        <taxon>Streptomycetaceae</taxon>
        <taxon>Streptomyces</taxon>
        <taxon>Streptomyces aurantiacus group</taxon>
    </lineage>
</organism>
<reference evidence="3" key="2">
    <citation type="submission" date="2022-10" db="EMBL/GenBank/DDBJ databases">
        <title>The complete genomes of actinobacterial strains from the NBC collection.</title>
        <authorList>
            <person name="Joergensen T.S."/>
            <person name="Alvarez Arevalo M."/>
            <person name="Sterndorff E.B."/>
            <person name="Faurdal D."/>
            <person name="Vuksanovic O."/>
            <person name="Mourched A.-S."/>
            <person name="Charusanti P."/>
            <person name="Shaw S."/>
            <person name="Blin K."/>
            <person name="Weber T."/>
        </authorList>
    </citation>
    <scope>NUCLEOTIDE SEQUENCE</scope>
    <source>
        <strain evidence="3">NBC_00489</strain>
    </source>
</reference>
<keyword evidence="3" id="KW-0378">Hydrolase</keyword>
<dbReference type="InterPro" id="IPR029058">
    <property type="entry name" value="AB_hydrolase_fold"/>
</dbReference>
<evidence type="ECO:0000259" key="1">
    <source>
        <dbReference type="Pfam" id="PF00561"/>
    </source>
</evidence>
<dbReference type="Pfam" id="PF00561">
    <property type="entry name" value="Abhydrolase_1"/>
    <property type="match status" value="1"/>
</dbReference>
<gene>
    <name evidence="3" type="ORF">OHN36_02720</name>
    <name evidence="2" type="ORF">SAMN05216260_1349</name>
</gene>
<sequence>MVGRVEVPVRGPGVPGRTRTLVYQTWGDEHAHPVFLLHGTPGSRLGPRPRTFDLHKLGVRLIAYDRPGYGDSDRDPGRTVADAAADVDAIARRLGLERYSVVGRSGGGPHALAAAAINPGGRVASAAALVSTAPPDADGAELDWFEDMSPSNVATYRLLDRCAPDVTELGSLLARNAEAIRSDPASLLRSLDEELPAVDRVVVTDAGVRRMLLVNYLSAVGHARSPGAGPARMDPRAPLGWVDDLVAFRTPWEFKLAEIDPALPVLLWHGEHDVFAPLSHFRYLERHIPSARAVLQPSVAHFAALPAMPQVLAWVRDRAREVRSGTAPVPGR</sequence>
<protein>
    <submittedName>
        <fullName evidence="3">Alpha/beta hydrolase</fullName>
    </submittedName>
    <submittedName>
        <fullName evidence="2">Pimeloyl-ACP methyl ester carboxylesterase</fullName>
    </submittedName>
</protein>
<evidence type="ECO:0000313" key="5">
    <source>
        <dbReference type="Proteomes" id="UP001432161"/>
    </source>
</evidence>
<feature type="domain" description="AB hydrolase-1" evidence="1">
    <location>
        <begin position="33"/>
        <end position="304"/>
    </location>
</feature>
<keyword evidence="5" id="KW-1185">Reference proteome</keyword>
<dbReference type="Proteomes" id="UP000198614">
    <property type="component" value="Unassembled WGS sequence"/>
</dbReference>
<evidence type="ECO:0000313" key="2">
    <source>
        <dbReference type="EMBL" id="SDG87652.1"/>
    </source>
</evidence>
<dbReference type="SUPFAM" id="SSF53474">
    <property type="entry name" value="alpha/beta-Hydrolases"/>
    <property type="match status" value="1"/>
</dbReference>
<dbReference type="InterPro" id="IPR000073">
    <property type="entry name" value="AB_hydrolase_1"/>
</dbReference>
<dbReference type="EMBL" id="FNAX01000034">
    <property type="protein sequence ID" value="SDG87652.1"/>
    <property type="molecule type" value="Genomic_DNA"/>
</dbReference>
<dbReference type="Proteomes" id="UP001432161">
    <property type="component" value="Chromosome"/>
</dbReference>
<dbReference type="PANTHER" id="PTHR43433:SF10">
    <property type="entry name" value="AB HYDROLASE-1 DOMAIN-CONTAINING PROTEIN"/>
    <property type="match status" value="1"/>
</dbReference>
<evidence type="ECO:0000313" key="3">
    <source>
        <dbReference type="EMBL" id="WUR36166.1"/>
    </source>
</evidence>
<name>A0A1G7XTX6_9ACTN</name>
<reference evidence="2 4" key="1">
    <citation type="submission" date="2016-10" db="EMBL/GenBank/DDBJ databases">
        <authorList>
            <person name="de Groot N.N."/>
        </authorList>
    </citation>
    <scope>NUCLEOTIDE SEQUENCE [LARGE SCALE GENOMIC DNA]</scope>
    <source>
        <strain evidence="2 4">CGMCC 4.1859</strain>
    </source>
</reference>